<evidence type="ECO:0000313" key="1">
    <source>
        <dbReference type="EMBL" id="MBP1082994.1"/>
    </source>
</evidence>
<dbReference type="EMBL" id="JAFDST010000004">
    <property type="protein sequence ID" value="MBP1082994.1"/>
    <property type="molecule type" value="Genomic_DNA"/>
</dbReference>
<dbReference type="Pfam" id="PF11155">
    <property type="entry name" value="DUF2935"/>
    <property type="match status" value="1"/>
</dbReference>
<keyword evidence="2" id="KW-1185">Reference proteome</keyword>
<protein>
    <recommendedName>
        <fullName evidence="3">DUF2935 domain-containing protein</fullName>
    </recommendedName>
</protein>
<sequence>MNYILDASGHSEAISSKLDSVEKRLREKSDSFTKHFEDFYLKAVEMAGYFRTNLTTFPALMKMNSDTQLEIKLFQNFLQEIEELELSYQALGTFAPLIADHMIREECYYLMKLAESSNLNMPNCDPTKPRIKE</sequence>
<comment type="caution">
    <text evidence="1">The sequence shown here is derived from an EMBL/GenBank/DDBJ whole genome shotgun (WGS) entry which is preliminary data.</text>
</comment>
<organism evidence="1 2">
    <name type="scientific">Bacillus capparidis</name>
    <dbReference type="NCBI Taxonomy" id="1840411"/>
    <lineage>
        <taxon>Bacteria</taxon>
        <taxon>Bacillati</taxon>
        <taxon>Bacillota</taxon>
        <taxon>Bacilli</taxon>
        <taxon>Bacillales</taxon>
        <taxon>Bacillaceae</taxon>
        <taxon>Bacillus</taxon>
    </lineage>
</organism>
<dbReference type="SUPFAM" id="SSF158430">
    <property type="entry name" value="Bacillus cereus metalloprotein-like"/>
    <property type="match status" value="1"/>
</dbReference>
<dbReference type="InterPro" id="IPR021328">
    <property type="entry name" value="CotB-like"/>
</dbReference>
<dbReference type="Proteomes" id="UP000674416">
    <property type="component" value="Unassembled WGS sequence"/>
</dbReference>
<evidence type="ECO:0000313" key="2">
    <source>
        <dbReference type="Proteomes" id="UP000674416"/>
    </source>
</evidence>
<dbReference type="Gene3D" id="1.20.1260.120">
    <property type="entry name" value="Protein of unknown function DUF2935"/>
    <property type="match status" value="1"/>
</dbReference>
<proteinExistence type="predicted"/>
<name>A0ABS4D072_9BACI</name>
<accession>A0ABS4D072</accession>
<evidence type="ECO:0008006" key="3">
    <source>
        <dbReference type="Google" id="ProtNLM"/>
    </source>
</evidence>
<gene>
    <name evidence="1" type="ORF">JOC74_003504</name>
</gene>
<reference evidence="1 2" key="1">
    <citation type="submission" date="2021-01" db="EMBL/GenBank/DDBJ databases">
        <title>Genomic Encyclopedia of Type Strains, Phase IV (KMG-IV): sequencing the most valuable type-strain genomes for metagenomic binning, comparative biology and taxonomic classification.</title>
        <authorList>
            <person name="Goeker M."/>
        </authorList>
    </citation>
    <scope>NUCLEOTIDE SEQUENCE [LARGE SCALE GENOMIC DNA]</scope>
    <source>
        <strain evidence="1 2">DSM 103394</strain>
    </source>
</reference>